<evidence type="ECO:0000256" key="3">
    <source>
        <dbReference type="ARBA" id="ARBA00022475"/>
    </source>
</evidence>
<dbReference type="CDD" id="cd06174">
    <property type="entry name" value="MFS"/>
    <property type="match status" value="1"/>
</dbReference>
<name>A0A1C0AIH6_9ACTN</name>
<keyword evidence="5" id="KW-1133">Transmembrane helix</keyword>
<evidence type="ECO:0000256" key="4">
    <source>
        <dbReference type="ARBA" id="ARBA00022692"/>
    </source>
</evidence>
<evidence type="ECO:0000256" key="1">
    <source>
        <dbReference type="ARBA" id="ARBA00004651"/>
    </source>
</evidence>
<comment type="caution">
    <text evidence="7">The sequence shown here is derived from an EMBL/GenBank/DDBJ whole genome shotgun (WGS) entry which is preliminary data.</text>
</comment>
<accession>A0A1C0AIH6</accession>
<proteinExistence type="predicted"/>
<dbReference type="InterPro" id="IPR050171">
    <property type="entry name" value="MFS_Transporters"/>
</dbReference>
<dbReference type="InterPro" id="IPR011701">
    <property type="entry name" value="MFS"/>
</dbReference>
<evidence type="ECO:0000313" key="8">
    <source>
        <dbReference type="Proteomes" id="UP000093501"/>
    </source>
</evidence>
<keyword evidence="3" id="KW-1003">Cell membrane</keyword>
<keyword evidence="6" id="KW-0472">Membrane</keyword>
<evidence type="ECO:0000256" key="5">
    <source>
        <dbReference type="ARBA" id="ARBA00022989"/>
    </source>
</evidence>
<dbReference type="PANTHER" id="PTHR23517">
    <property type="entry name" value="RESISTANCE PROTEIN MDTM, PUTATIVE-RELATED-RELATED"/>
    <property type="match status" value="1"/>
</dbReference>
<evidence type="ECO:0000256" key="2">
    <source>
        <dbReference type="ARBA" id="ARBA00022448"/>
    </source>
</evidence>
<organism evidence="7 8">
    <name type="scientific">Tessaracoccus lapidicaptus</name>
    <dbReference type="NCBI Taxonomy" id="1427523"/>
    <lineage>
        <taxon>Bacteria</taxon>
        <taxon>Bacillati</taxon>
        <taxon>Actinomycetota</taxon>
        <taxon>Actinomycetes</taxon>
        <taxon>Propionibacteriales</taxon>
        <taxon>Propionibacteriaceae</taxon>
        <taxon>Tessaracoccus</taxon>
    </lineage>
</organism>
<gene>
    <name evidence="7" type="ORF">BCR15_07550</name>
</gene>
<evidence type="ECO:0000256" key="6">
    <source>
        <dbReference type="ARBA" id="ARBA00023136"/>
    </source>
</evidence>
<dbReference type="EMBL" id="MBQD01000024">
    <property type="protein sequence ID" value="OCL31904.1"/>
    <property type="molecule type" value="Genomic_DNA"/>
</dbReference>
<dbReference type="SUPFAM" id="SSF103473">
    <property type="entry name" value="MFS general substrate transporter"/>
    <property type="match status" value="1"/>
</dbReference>
<keyword evidence="8" id="KW-1185">Reference proteome</keyword>
<dbReference type="RefSeq" id="WP_068752253.1">
    <property type="nucleotide sequence ID" value="NZ_LR214441.1"/>
</dbReference>
<dbReference type="Proteomes" id="UP000093501">
    <property type="component" value="Unassembled WGS sequence"/>
</dbReference>
<dbReference type="Gene3D" id="1.20.1250.20">
    <property type="entry name" value="MFS general substrate transporter like domains"/>
    <property type="match status" value="2"/>
</dbReference>
<keyword evidence="4" id="KW-0812">Transmembrane</keyword>
<dbReference type="InterPro" id="IPR036259">
    <property type="entry name" value="MFS_trans_sf"/>
</dbReference>
<protein>
    <submittedName>
        <fullName evidence="7">Uncharacterized protein</fullName>
    </submittedName>
</protein>
<keyword evidence="2" id="KW-0813">Transport</keyword>
<sequence>MEALHAGATPRSWRRVALAMMAAGWGANQFAPMLLAYRDERGLSEQLVTGMFAAYVGGLVPAMLAAAWVSQHTGKRPWVRISSVLMLAGSVLLLSGADSPGLLFAGRIASGIGVGLVMAPGTAWVKELSAGLPVGTGARRSTVALTAGFAIGPMVAGVLAQWFPAPLQLTYVVHLVAQAVAAAWVWNAPELDTSEQPTPTVATAAAHVMQGWFWKLIVPSAPWVFGAATLAFAVIPALVGPVPGLPRIAAAGLAAGLTLGTSVMVQPSVRRYAHHDPGRTPPLGMAVLSVGMLIATAAALSPHPLWLAPAAVVLGAAHGLLMVGSITIVEHHTPPHLMAPTTAVVYSLTYIGFLAPYVVSSASLFIPTWMFLAAGAGVAVLTLAWLWFERRDA</sequence>
<dbReference type="GO" id="GO:0022857">
    <property type="term" value="F:transmembrane transporter activity"/>
    <property type="evidence" value="ECO:0007669"/>
    <property type="project" value="InterPro"/>
</dbReference>
<dbReference type="Pfam" id="PF07690">
    <property type="entry name" value="MFS_1"/>
    <property type="match status" value="1"/>
</dbReference>
<comment type="subcellular location">
    <subcellularLocation>
        <location evidence="1">Cell membrane</location>
        <topology evidence="1">Multi-pass membrane protein</topology>
    </subcellularLocation>
</comment>
<evidence type="ECO:0000313" key="7">
    <source>
        <dbReference type="EMBL" id="OCL31904.1"/>
    </source>
</evidence>
<reference evidence="8" key="1">
    <citation type="submission" date="2016-07" db="EMBL/GenBank/DDBJ databases">
        <authorList>
            <person name="Florea S."/>
            <person name="Webb J.S."/>
            <person name="Jaromczyk J."/>
            <person name="Schardl C.L."/>
        </authorList>
    </citation>
    <scope>NUCLEOTIDE SEQUENCE [LARGE SCALE GENOMIC DNA]</scope>
    <source>
        <strain evidence="8">IPBSL-7</strain>
    </source>
</reference>
<dbReference type="AlphaFoldDB" id="A0A1C0AIH6"/>
<dbReference type="GO" id="GO:0005886">
    <property type="term" value="C:plasma membrane"/>
    <property type="evidence" value="ECO:0007669"/>
    <property type="project" value="UniProtKB-SubCell"/>
</dbReference>